<evidence type="ECO:0000313" key="4">
    <source>
        <dbReference type="Proteomes" id="UP000231567"/>
    </source>
</evidence>
<organism evidence="3 4">
    <name type="scientific">Candidatus Nealsonbacteria bacterium CG23_combo_of_CG06-09_8_20_14_all_40_13</name>
    <dbReference type="NCBI Taxonomy" id="1974724"/>
    <lineage>
        <taxon>Bacteria</taxon>
        <taxon>Candidatus Nealsoniibacteriota</taxon>
    </lineage>
</organism>
<dbReference type="GO" id="GO:0006813">
    <property type="term" value="P:potassium ion transport"/>
    <property type="evidence" value="ECO:0007669"/>
    <property type="project" value="InterPro"/>
</dbReference>
<dbReference type="InterPro" id="IPR036291">
    <property type="entry name" value="NAD(P)-bd_dom_sf"/>
</dbReference>
<dbReference type="InterPro" id="IPR050721">
    <property type="entry name" value="Trk_Ktr_HKT_K-transport"/>
</dbReference>
<feature type="domain" description="RCK N-terminal" evidence="2">
    <location>
        <begin position="50"/>
        <end position="167"/>
    </location>
</feature>
<dbReference type="EMBL" id="PCRM01000025">
    <property type="protein sequence ID" value="PIP21684.1"/>
    <property type="molecule type" value="Genomic_DNA"/>
</dbReference>
<reference evidence="3 4" key="1">
    <citation type="submission" date="2017-09" db="EMBL/GenBank/DDBJ databases">
        <title>Depth-based differentiation of microbial function through sediment-hosted aquifers and enrichment of novel symbionts in the deep terrestrial subsurface.</title>
        <authorList>
            <person name="Probst A.J."/>
            <person name="Ladd B."/>
            <person name="Jarett J.K."/>
            <person name="Geller-Mcgrath D.E."/>
            <person name="Sieber C.M."/>
            <person name="Emerson J.B."/>
            <person name="Anantharaman K."/>
            <person name="Thomas B.C."/>
            <person name="Malmstrom R."/>
            <person name="Stieglmeier M."/>
            <person name="Klingl A."/>
            <person name="Woyke T."/>
            <person name="Ryan C.M."/>
            <person name="Banfield J.F."/>
        </authorList>
    </citation>
    <scope>NUCLEOTIDE SEQUENCE [LARGE SCALE GENOMIC DNA]</scope>
    <source>
        <strain evidence="3">CG23_combo_of_CG06-09_8_20_14_all_40_13</strain>
    </source>
</reference>
<feature type="transmembrane region" description="Helical" evidence="1">
    <location>
        <begin position="6"/>
        <end position="29"/>
    </location>
</feature>
<dbReference type="SUPFAM" id="SSF51735">
    <property type="entry name" value="NAD(P)-binding Rossmann-fold domains"/>
    <property type="match status" value="1"/>
</dbReference>
<dbReference type="InterPro" id="IPR003148">
    <property type="entry name" value="RCK_N"/>
</dbReference>
<evidence type="ECO:0000313" key="3">
    <source>
        <dbReference type="EMBL" id="PIP21684.1"/>
    </source>
</evidence>
<name>A0A2G9YR34_9BACT</name>
<comment type="caution">
    <text evidence="3">The sequence shown here is derived from an EMBL/GenBank/DDBJ whole genome shotgun (WGS) entry which is preliminary data.</text>
</comment>
<keyword evidence="1" id="KW-1133">Transmembrane helix</keyword>
<dbReference type="AlphaFoldDB" id="A0A2G9YR34"/>
<dbReference type="Proteomes" id="UP000231567">
    <property type="component" value="Unassembled WGS sequence"/>
</dbReference>
<keyword evidence="1" id="KW-0812">Transmembrane</keyword>
<protein>
    <recommendedName>
        <fullName evidence="2">RCK N-terminal domain-containing protein</fullName>
    </recommendedName>
</protein>
<evidence type="ECO:0000256" key="1">
    <source>
        <dbReference type="SAM" id="Phobius"/>
    </source>
</evidence>
<dbReference type="Pfam" id="PF02254">
    <property type="entry name" value="TrkA_N"/>
    <property type="match status" value="1"/>
</dbReference>
<proteinExistence type="predicted"/>
<accession>A0A2G9YR34</accession>
<sequence length="185" mass="20459">MRDFFSNTFFIVTIAISATIITLTYLISFRTRIWESFLRRKMEKEIASLKGHYILCGLGRVGHQIAAELMKAKVPFVVIDREDKSELCRKSKYLYINADAARDDGAFRQAEIAKAKAVIIAAGDDADCVFMAVAARSINPSINLIARASSHEGADKLRKLGVNKISMPHIIGGKHMADLALGKES</sequence>
<dbReference type="PANTHER" id="PTHR43833:SF9">
    <property type="entry name" value="POTASSIUM CHANNEL PROTEIN YUGO-RELATED"/>
    <property type="match status" value="1"/>
</dbReference>
<gene>
    <name evidence="3" type="ORF">COX39_01640</name>
</gene>
<keyword evidence="1" id="KW-0472">Membrane</keyword>
<dbReference type="PROSITE" id="PS51201">
    <property type="entry name" value="RCK_N"/>
    <property type="match status" value="1"/>
</dbReference>
<dbReference type="PANTHER" id="PTHR43833">
    <property type="entry name" value="POTASSIUM CHANNEL PROTEIN 2-RELATED-RELATED"/>
    <property type="match status" value="1"/>
</dbReference>
<evidence type="ECO:0000259" key="2">
    <source>
        <dbReference type="PROSITE" id="PS51201"/>
    </source>
</evidence>
<dbReference type="Gene3D" id="3.40.50.720">
    <property type="entry name" value="NAD(P)-binding Rossmann-like Domain"/>
    <property type="match status" value="1"/>
</dbReference>